<organism evidence="4 5">
    <name type="scientific">Stentor coeruleus</name>
    <dbReference type="NCBI Taxonomy" id="5963"/>
    <lineage>
        <taxon>Eukaryota</taxon>
        <taxon>Sar</taxon>
        <taxon>Alveolata</taxon>
        <taxon>Ciliophora</taxon>
        <taxon>Postciliodesmatophora</taxon>
        <taxon>Heterotrichea</taxon>
        <taxon>Heterotrichida</taxon>
        <taxon>Stentoridae</taxon>
        <taxon>Stentor</taxon>
    </lineage>
</organism>
<dbReference type="Proteomes" id="UP000187209">
    <property type="component" value="Unassembled WGS sequence"/>
</dbReference>
<evidence type="ECO:0000313" key="4">
    <source>
        <dbReference type="EMBL" id="OMJ73497.1"/>
    </source>
</evidence>
<gene>
    <name evidence="4" type="ORF">SteCoe_27797</name>
</gene>
<proteinExistence type="predicted"/>
<dbReference type="PANTHER" id="PTHR46260:SF3">
    <property type="entry name" value="RING-TYPE DOMAIN-CONTAINING PROTEIN"/>
    <property type="match status" value="1"/>
</dbReference>
<dbReference type="InterPro" id="IPR051746">
    <property type="entry name" value="Kelch_domain_containing_8"/>
</dbReference>
<dbReference type="InterPro" id="IPR015915">
    <property type="entry name" value="Kelch-typ_b-propeller"/>
</dbReference>
<comment type="caution">
    <text evidence="4">The sequence shown here is derived from an EMBL/GenBank/DDBJ whole genome shotgun (WGS) entry which is preliminary data.</text>
</comment>
<dbReference type="SMART" id="SM00612">
    <property type="entry name" value="Kelch"/>
    <property type="match status" value="2"/>
</dbReference>
<dbReference type="EMBL" id="MPUH01000817">
    <property type="protein sequence ID" value="OMJ73497.1"/>
    <property type="molecule type" value="Genomic_DNA"/>
</dbReference>
<dbReference type="PANTHER" id="PTHR46260">
    <property type="entry name" value="RING-TYPE DOMAIN-CONTAINING PROTEIN"/>
    <property type="match status" value="1"/>
</dbReference>
<dbReference type="AlphaFoldDB" id="A0A1R2B9S6"/>
<protein>
    <submittedName>
        <fullName evidence="4">Uncharacterized protein</fullName>
    </submittedName>
</protein>
<dbReference type="Gene3D" id="2.120.10.80">
    <property type="entry name" value="Kelch-type beta propeller"/>
    <property type="match status" value="1"/>
</dbReference>
<keyword evidence="2" id="KW-0677">Repeat</keyword>
<evidence type="ECO:0000313" key="5">
    <source>
        <dbReference type="Proteomes" id="UP000187209"/>
    </source>
</evidence>
<accession>A0A1R2B9S6</accession>
<evidence type="ECO:0000256" key="3">
    <source>
        <dbReference type="SAM" id="MobiDB-lite"/>
    </source>
</evidence>
<keyword evidence="5" id="KW-1185">Reference proteome</keyword>
<dbReference type="Pfam" id="PF01344">
    <property type="entry name" value="Kelch_1"/>
    <property type="match status" value="1"/>
</dbReference>
<feature type="region of interest" description="Disordered" evidence="3">
    <location>
        <begin position="1"/>
        <end position="25"/>
    </location>
</feature>
<reference evidence="4 5" key="1">
    <citation type="submission" date="2016-11" db="EMBL/GenBank/DDBJ databases">
        <title>The macronuclear genome of Stentor coeruleus: a giant cell with tiny introns.</title>
        <authorList>
            <person name="Slabodnick M."/>
            <person name="Ruby J.G."/>
            <person name="Reiff S.B."/>
            <person name="Swart E.C."/>
            <person name="Gosai S."/>
            <person name="Prabakaran S."/>
            <person name="Witkowska E."/>
            <person name="Larue G.E."/>
            <person name="Fisher S."/>
            <person name="Freeman R.M."/>
            <person name="Gunawardena J."/>
            <person name="Chu W."/>
            <person name="Stover N.A."/>
            <person name="Gregory B.D."/>
            <person name="Nowacki M."/>
            <person name="Derisi J."/>
            <person name="Roy S.W."/>
            <person name="Marshall W.F."/>
            <person name="Sood P."/>
        </authorList>
    </citation>
    <scope>NUCLEOTIDE SEQUENCE [LARGE SCALE GENOMIC DNA]</scope>
    <source>
        <strain evidence="4">WM001</strain>
    </source>
</reference>
<dbReference type="SUPFAM" id="SSF117281">
    <property type="entry name" value="Kelch motif"/>
    <property type="match status" value="1"/>
</dbReference>
<dbReference type="InterPro" id="IPR006652">
    <property type="entry name" value="Kelch_1"/>
</dbReference>
<sequence>MEESKENSEESKGKLNPDAIDFTPKDVPEEVKHNLKADAATFEPAANVIIESYETHPTTHCKTSEKFEGRYGMINFVLGESFVTHEPIEDLWTTYTEWTAKSKVPDGKYSRAVMTSAHSFIITGGFNGTALKHSYHIEISNNFGTISNIVNVYEMQESRYLHSSIMFKSTAYVIGGQSSPNDYLNSVEAFNGQGWVAKSPLNRPRSYCTVIANNNALWVAGGFCGTTEVCNSLEKFQDNVWLLIEVNVPMLAGMSVIPRDKFNTSFLVLGGSDGNQASDRVLCFNTENSQFEVDGMKLLHPRAGAASCWYLNSFWVVGGGHVNGEFWSNGVGKEMKNMPLSIYQQIEAAAFMRPRE</sequence>
<feature type="compositionally biased region" description="Basic and acidic residues" evidence="3">
    <location>
        <begin position="1"/>
        <end position="15"/>
    </location>
</feature>
<dbReference type="OrthoDB" id="1022638at2759"/>
<name>A0A1R2B9S6_9CILI</name>
<evidence type="ECO:0000256" key="2">
    <source>
        <dbReference type="ARBA" id="ARBA00022737"/>
    </source>
</evidence>
<keyword evidence="1" id="KW-0880">Kelch repeat</keyword>
<evidence type="ECO:0000256" key="1">
    <source>
        <dbReference type="ARBA" id="ARBA00022441"/>
    </source>
</evidence>